<dbReference type="EMBL" id="BSPQ01000018">
    <property type="protein sequence ID" value="GLS92092.1"/>
    <property type="molecule type" value="Genomic_DNA"/>
</dbReference>
<reference evidence="3" key="1">
    <citation type="journal article" date="2019" name="Int. J. Syst. Evol. Microbiol.">
        <title>The Global Catalogue of Microorganisms (GCM) 10K type strain sequencing project: providing services to taxonomists for standard genome sequencing and annotation.</title>
        <authorList>
            <consortium name="The Broad Institute Genomics Platform"/>
            <consortium name="The Broad Institute Genome Sequencing Center for Infectious Disease"/>
            <person name="Wu L."/>
            <person name="Ma J."/>
        </authorList>
    </citation>
    <scope>NUCLEOTIDE SEQUENCE [LARGE SCALE GENOMIC DNA]</scope>
    <source>
        <strain evidence="3">NBRC 103166</strain>
    </source>
</reference>
<evidence type="ECO:0000313" key="2">
    <source>
        <dbReference type="EMBL" id="GLS92092.1"/>
    </source>
</evidence>
<dbReference type="SMART" id="SM01034">
    <property type="entry name" value="BLUF"/>
    <property type="match status" value="1"/>
</dbReference>
<dbReference type="InterPro" id="IPR007024">
    <property type="entry name" value="BLUF_domain"/>
</dbReference>
<protein>
    <recommendedName>
        <fullName evidence="1">BLUF domain-containing protein</fullName>
    </recommendedName>
</protein>
<organism evidence="2 3">
    <name type="scientific">Psychromonas marina</name>
    <dbReference type="NCBI Taxonomy" id="88364"/>
    <lineage>
        <taxon>Bacteria</taxon>
        <taxon>Pseudomonadati</taxon>
        <taxon>Pseudomonadota</taxon>
        <taxon>Gammaproteobacteria</taxon>
        <taxon>Alteromonadales</taxon>
        <taxon>Psychromonadaceae</taxon>
        <taxon>Psychromonas</taxon>
    </lineage>
</organism>
<feature type="domain" description="BLUF" evidence="1">
    <location>
        <begin position="3"/>
        <end position="94"/>
    </location>
</feature>
<proteinExistence type="predicted"/>
<gene>
    <name evidence="2" type="ORF">GCM10007916_31620</name>
</gene>
<dbReference type="Proteomes" id="UP001157353">
    <property type="component" value="Unassembled WGS sequence"/>
</dbReference>
<dbReference type="SUPFAM" id="SSF54975">
    <property type="entry name" value="Acylphosphatase/BLUF domain-like"/>
    <property type="match status" value="1"/>
</dbReference>
<comment type="caution">
    <text evidence="2">The sequence shown here is derived from an EMBL/GenBank/DDBJ whole genome shotgun (WGS) entry which is preliminary data.</text>
</comment>
<evidence type="ECO:0000259" key="1">
    <source>
        <dbReference type="PROSITE" id="PS50925"/>
    </source>
</evidence>
<evidence type="ECO:0000313" key="3">
    <source>
        <dbReference type="Proteomes" id="UP001157353"/>
    </source>
</evidence>
<dbReference type="PROSITE" id="PS50925">
    <property type="entry name" value="BLUF"/>
    <property type="match status" value="1"/>
</dbReference>
<dbReference type="Gene3D" id="3.30.70.100">
    <property type="match status" value="1"/>
</dbReference>
<accession>A0ABQ6E3R0</accession>
<dbReference type="RefSeq" id="WP_284205188.1">
    <property type="nucleotide sequence ID" value="NZ_BSPQ01000018.1"/>
</dbReference>
<name>A0ABQ6E3R0_9GAMM</name>
<sequence>MFLTRLIYVSTITDKFGTTSLEDILKVGRVNNTKNGITGMLCFKDEYFIQCLEGSRDAINQTYNKILTDERHSNVVMLEYTPIDVRDFNDWCMGYIPTSQFTDPLILKFSTSLPFNPYQLSGIGAHQLLLEFKKNFTSF</sequence>
<dbReference type="Pfam" id="PF04940">
    <property type="entry name" value="BLUF"/>
    <property type="match status" value="1"/>
</dbReference>
<dbReference type="InterPro" id="IPR036046">
    <property type="entry name" value="Acylphosphatase-like_dom_sf"/>
</dbReference>
<keyword evidence="3" id="KW-1185">Reference proteome</keyword>